<dbReference type="Proteomes" id="UP000691718">
    <property type="component" value="Unassembled WGS sequence"/>
</dbReference>
<evidence type="ECO:0000313" key="1">
    <source>
        <dbReference type="EMBL" id="CAG5039033.1"/>
    </source>
</evidence>
<sequence>MVSRSATCSCRVVSCVVEMWHTHAAWSAWGNQAMASASTRVTVCTPRGRFVGMFCASASARADAGCRQPRFSRRTNVCHCFAATKPRACARRPIDRSPDAFFRQYHDVQILTGLIERQTY</sequence>
<proteinExistence type="predicted"/>
<dbReference type="EMBL" id="CAJQZP010001331">
    <property type="protein sequence ID" value="CAG5039033.1"/>
    <property type="molecule type" value="Genomic_DNA"/>
</dbReference>
<keyword evidence="2" id="KW-1185">Reference proteome</keyword>
<gene>
    <name evidence="1" type="ORF">PAPOLLO_LOCUS21515</name>
</gene>
<accession>A0A8S3XR72</accession>
<comment type="caution">
    <text evidence="1">The sequence shown here is derived from an EMBL/GenBank/DDBJ whole genome shotgun (WGS) entry which is preliminary data.</text>
</comment>
<evidence type="ECO:0000313" key="2">
    <source>
        <dbReference type="Proteomes" id="UP000691718"/>
    </source>
</evidence>
<protein>
    <submittedName>
        <fullName evidence="1">(apollo) hypothetical protein</fullName>
    </submittedName>
</protein>
<dbReference type="AlphaFoldDB" id="A0A8S3XR72"/>
<dbReference type="OrthoDB" id="7218785at2759"/>
<reference evidence="1" key="1">
    <citation type="submission" date="2021-04" db="EMBL/GenBank/DDBJ databases">
        <authorList>
            <person name="Tunstrom K."/>
        </authorList>
    </citation>
    <scope>NUCLEOTIDE SEQUENCE</scope>
</reference>
<organism evidence="1 2">
    <name type="scientific">Parnassius apollo</name>
    <name type="common">Apollo butterfly</name>
    <name type="synonym">Papilio apollo</name>
    <dbReference type="NCBI Taxonomy" id="110799"/>
    <lineage>
        <taxon>Eukaryota</taxon>
        <taxon>Metazoa</taxon>
        <taxon>Ecdysozoa</taxon>
        <taxon>Arthropoda</taxon>
        <taxon>Hexapoda</taxon>
        <taxon>Insecta</taxon>
        <taxon>Pterygota</taxon>
        <taxon>Neoptera</taxon>
        <taxon>Endopterygota</taxon>
        <taxon>Lepidoptera</taxon>
        <taxon>Glossata</taxon>
        <taxon>Ditrysia</taxon>
        <taxon>Papilionoidea</taxon>
        <taxon>Papilionidae</taxon>
        <taxon>Parnassiinae</taxon>
        <taxon>Parnassini</taxon>
        <taxon>Parnassius</taxon>
        <taxon>Parnassius</taxon>
    </lineage>
</organism>
<name>A0A8S3XR72_PARAO</name>